<sequence length="244" mass="27245">MILRRLANAIRKQDWFTVFIETLIVVFGVYLGIQLGNWNSDSAATRSERAVLMQLHGELIAAKVQVGPEGFWYVDDYPTTMKALLTAFFDGDNKLPAGALCNAVSTSHVLLNVVGELSAVSELISTGRLSSITDPELRSAIASFHELSTRKKDRLPELSARTNMLPNLFPNYFSLRAIWDDTQGQVRWTSKCDIEAMQADQSFRNLLAINADAYDGWYRMFIDRTDKGTGCAARAYRQGSGHRA</sequence>
<gene>
    <name evidence="2" type="ORF">GCM10025791_18950</name>
</gene>
<evidence type="ECO:0000313" key="3">
    <source>
        <dbReference type="Proteomes" id="UP001409585"/>
    </source>
</evidence>
<organism evidence="2 3">
    <name type="scientific">Halioxenophilus aromaticivorans</name>
    <dbReference type="NCBI Taxonomy" id="1306992"/>
    <lineage>
        <taxon>Bacteria</taxon>
        <taxon>Pseudomonadati</taxon>
        <taxon>Pseudomonadota</taxon>
        <taxon>Gammaproteobacteria</taxon>
        <taxon>Alteromonadales</taxon>
        <taxon>Alteromonadaceae</taxon>
        <taxon>Halioxenophilus</taxon>
    </lineage>
</organism>
<evidence type="ECO:0000313" key="2">
    <source>
        <dbReference type="EMBL" id="GAA4940795.1"/>
    </source>
</evidence>
<comment type="caution">
    <text evidence="2">The sequence shown here is derived from an EMBL/GenBank/DDBJ whole genome shotgun (WGS) entry which is preliminary data.</text>
</comment>
<keyword evidence="1" id="KW-1133">Transmembrane helix</keyword>
<keyword evidence="3" id="KW-1185">Reference proteome</keyword>
<evidence type="ECO:0000256" key="1">
    <source>
        <dbReference type="SAM" id="Phobius"/>
    </source>
</evidence>
<dbReference type="RefSeq" id="WP_345420705.1">
    <property type="nucleotide sequence ID" value="NZ_AP031496.1"/>
</dbReference>
<dbReference type="Proteomes" id="UP001409585">
    <property type="component" value="Unassembled WGS sequence"/>
</dbReference>
<feature type="transmembrane region" description="Helical" evidence="1">
    <location>
        <begin position="15"/>
        <end position="33"/>
    </location>
</feature>
<proteinExistence type="predicted"/>
<keyword evidence="1" id="KW-0812">Transmembrane</keyword>
<dbReference type="AlphaFoldDB" id="A0AAV3U1H1"/>
<reference evidence="3" key="1">
    <citation type="journal article" date="2019" name="Int. J. Syst. Evol. Microbiol.">
        <title>The Global Catalogue of Microorganisms (GCM) 10K type strain sequencing project: providing services to taxonomists for standard genome sequencing and annotation.</title>
        <authorList>
            <consortium name="The Broad Institute Genomics Platform"/>
            <consortium name="The Broad Institute Genome Sequencing Center for Infectious Disease"/>
            <person name="Wu L."/>
            <person name="Ma J."/>
        </authorList>
    </citation>
    <scope>NUCLEOTIDE SEQUENCE [LARGE SCALE GENOMIC DNA]</scope>
    <source>
        <strain evidence="3">JCM 19134</strain>
    </source>
</reference>
<accession>A0AAV3U1H1</accession>
<protein>
    <submittedName>
        <fullName evidence="2">Uncharacterized protein</fullName>
    </submittedName>
</protein>
<keyword evidence="1" id="KW-0472">Membrane</keyword>
<name>A0AAV3U1H1_9ALTE</name>
<dbReference type="EMBL" id="BAABLX010000011">
    <property type="protein sequence ID" value="GAA4940795.1"/>
    <property type="molecule type" value="Genomic_DNA"/>
</dbReference>